<name>A0A4Y2FP03_ARAVE</name>
<keyword evidence="2" id="KW-1185">Reference proteome</keyword>
<accession>A0A4Y2FP03</accession>
<protein>
    <submittedName>
        <fullName evidence="1">Uncharacterized protein</fullName>
    </submittedName>
</protein>
<dbReference type="AlphaFoldDB" id="A0A4Y2FP03"/>
<proteinExistence type="predicted"/>
<organism evidence="1 2">
    <name type="scientific">Araneus ventricosus</name>
    <name type="common">Orbweaver spider</name>
    <name type="synonym">Epeira ventricosa</name>
    <dbReference type="NCBI Taxonomy" id="182803"/>
    <lineage>
        <taxon>Eukaryota</taxon>
        <taxon>Metazoa</taxon>
        <taxon>Ecdysozoa</taxon>
        <taxon>Arthropoda</taxon>
        <taxon>Chelicerata</taxon>
        <taxon>Arachnida</taxon>
        <taxon>Araneae</taxon>
        <taxon>Araneomorphae</taxon>
        <taxon>Entelegynae</taxon>
        <taxon>Araneoidea</taxon>
        <taxon>Araneidae</taxon>
        <taxon>Araneus</taxon>
    </lineage>
</organism>
<evidence type="ECO:0000313" key="1">
    <source>
        <dbReference type="EMBL" id="GBM42238.1"/>
    </source>
</evidence>
<reference evidence="1 2" key="1">
    <citation type="journal article" date="2019" name="Sci. Rep.">
        <title>Orb-weaving spider Araneus ventricosus genome elucidates the spidroin gene catalogue.</title>
        <authorList>
            <person name="Kono N."/>
            <person name="Nakamura H."/>
            <person name="Ohtoshi R."/>
            <person name="Moran D.A.P."/>
            <person name="Shinohara A."/>
            <person name="Yoshida Y."/>
            <person name="Fujiwara M."/>
            <person name="Mori M."/>
            <person name="Tomita M."/>
            <person name="Arakawa K."/>
        </authorList>
    </citation>
    <scope>NUCLEOTIDE SEQUENCE [LARGE SCALE GENOMIC DNA]</scope>
</reference>
<comment type="caution">
    <text evidence="1">The sequence shown here is derived from an EMBL/GenBank/DDBJ whole genome shotgun (WGS) entry which is preliminary data.</text>
</comment>
<sequence length="113" mass="12945">MHRYKAYSHKPHSGGRFVFLALIHFARSSVENWRPGFGSPFLWAPARRFGYGSIQHNVLSVRPALEDSFVAFQKNFVCFFRNSFSGIRESLFPARDPCITGDGMNTRTSTKRL</sequence>
<evidence type="ECO:0000313" key="2">
    <source>
        <dbReference type="Proteomes" id="UP000499080"/>
    </source>
</evidence>
<dbReference type="EMBL" id="BGPR01000991">
    <property type="protein sequence ID" value="GBM42238.1"/>
    <property type="molecule type" value="Genomic_DNA"/>
</dbReference>
<dbReference type="Proteomes" id="UP000499080">
    <property type="component" value="Unassembled WGS sequence"/>
</dbReference>
<gene>
    <name evidence="1" type="ORF">AVEN_234966_1</name>
</gene>